<dbReference type="InterPro" id="IPR003140">
    <property type="entry name" value="PLipase/COase/thioEstase"/>
</dbReference>
<feature type="domain" description="Phospholipase/carboxylesterase/thioesterase" evidence="3">
    <location>
        <begin position="21"/>
        <end position="213"/>
    </location>
</feature>
<protein>
    <recommendedName>
        <fullName evidence="3">Phospholipase/carboxylesterase/thioesterase domain-containing protein</fullName>
    </recommendedName>
</protein>
<name>A0A381WYN2_9ZZZZ</name>
<accession>A0A381WYN2</accession>
<dbReference type="Pfam" id="PF02230">
    <property type="entry name" value="Abhydrolase_2"/>
    <property type="match status" value="1"/>
</dbReference>
<evidence type="ECO:0000259" key="3">
    <source>
        <dbReference type="Pfam" id="PF02230"/>
    </source>
</evidence>
<proteinExistence type="inferred from homology"/>
<dbReference type="GO" id="GO:0016787">
    <property type="term" value="F:hydrolase activity"/>
    <property type="evidence" value="ECO:0007669"/>
    <property type="project" value="UniProtKB-KW"/>
</dbReference>
<dbReference type="SUPFAM" id="SSF53474">
    <property type="entry name" value="alpha/beta-Hydrolases"/>
    <property type="match status" value="1"/>
</dbReference>
<dbReference type="InterPro" id="IPR029058">
    <property type="entry name" value="AB_hydrolase_fold"/>
</dbReference>
<comment type="similarity">
    <text evidence="1">Belongs to the AB hydrolase superfamily. AB hydrolase 2 family.</text>
</comment>
<dbReference type="EMBL" id="UINC01013320">
    <property type="protein sequence ID" value="SVA57646.1"/>
    <property type="molecule type" value="Genomic_DNA"/>
</dbReference>
<evidence type="ECO:0000313" key="4">
    <source>
        <dbReference type="EMBL" id="SVA57646.1"/>
    </source>
</evidence>
<keyword evidence="2" id="KW-0378">Hydrolase</keyword>
<dbReference type="PANTHER" id="PTHR10655:SF17">
    <property type="entry name" value="LYSOPHOSPHOLIPASE-LIKE PROTEIN 1"/>
    <property type="match status" value="1"/>
</dbReference>
<sequence>MESIRLELPLENIIKIPVEKTDIAPAVFFLHGFGSNMQDLFSLSSFFPNEWYCISLQATIPVQFNGWAWCELNFDNLSELPDPDQIRVHSRKVLSCIDVCINQLNLDPKRITILGFSQGASLSLYCGLTLPRRFHAIVSLSGVITKQYFSEEFDLNHINDLKVFMGFGKQDPIIPITLAQQVKQDLISLGIKPSYNEYDAEHTISNDCLNDFLIWLKELPC</sequence>
<dbReference type="Gene3D" id="3.40.50.1820">
    <property type="entry name" value="alpha/beta hydrolase"/>
    <property type="match status" value="1"/>
</dbReference>
<reference evidence="4" key="1">
    <citation type="submission" date="2018-05" db="EMBL/GenBank/DDBJ databases">
        <authorList>
            <person name="Lanie J.A."/>
            <person name="Ng W.-L."/>
            <person name="Kazmierczak K.M."/>
            <person name="Andrzejewski T.M."/>
            <person name="Davidsen T.M."/>
            <person name="Wayne K.J."/>
            <person name="Tettelin H."/>
            <person name="Glass J.I."/>
            <person name="Rusch D."/>
            <person name="Podicherti R."/>
            <person name="Tsui H.-C.T."/>
            <person name="Winkler M.E."/>
        </authorList>
    </citation>
    <scope>NUCLEOTIDE SEQUENCE</scope>
</reference>
<gene>
    <name evidence="4" type="ORF">METZ01_LOCUS110500</name>
</gene>
<dbReference type="InterPro" id="IPR050565">
    <property type="entry name" value="LYPA1-2/EST-like"/>
</dbReference>
<evidence type="ECO:0000256" key="2">
    <source>
        <dbReference type="ARBA" id="ARBA00022801"/>
    </source>
</evidence>
<organism evidence="4">
    <name type="scientific">marine metagenome</name>
    <dbReference type="NCBI Taxonomy" id="408172"/>
    <lineage>
        <taxon>unclassified sequences</taxon>
        <taxon>metagenomes</taxon>
        <taxon>ecological metagenomes</taxon>
    </lineage>
</organism>
<dbReference type="PANTHER" id="PTHR10655">
    <property type="entry name" value="LYSOPHOSPHOLIPASE-RELATED"/>
    <property type="match status" value="1"/>
</dbReference>
<evidence type="ECO:0000256" key="1">
    <source>
        <dbReference type="ARBA" id="ARBA00006499"/>
    </source>
</evidence>
<dbReference type="AlphaFoldDB" id="A0A381WYN2"/>